<evidence type="ECO:0000256" key="1">
    <source>
        <dbReference type="ARBA" id="ARBA00022737"/>
    </source>
</evidence>
<evidence type="ECO:0000313" key="7">
    <source>
        <dbReference type="EMBL" id="CAI0386283.1"/>
    </source>
</evidence>
<feature type="domain" description="Cns1/TTC4 wheel" evidence="6">
    <location>
        <begin position="200"/>
        <end position="278"/>
    </location>
</feature>
<dbReference type="InterPro" id="IPR044059">
    <property type="entry name" value="Csn1/TTC4_wheel"/>
</dbReference>
<dbReference type="GO" id="GO:0006457">
    <property type="term" value="P:protein folding"/>
    <property type="evidence" value="ECO:0007669"/>
    <property type="project" value="TreeGrafter"/>
</dbReference>
<dbReference type="Proteomes" id="UP001154282">
    <property type="component" value="Unassembled WGS sequence"/>
</dbReference>
<evidence type="ECO:0000313" key="8">
    <source>
        <dbReference type="Proteomes" id="UP001154282"/>
    </source>
</evidence>
<sequence>MALLMEKGSKPTTDSEVSDLEGIAALKQSTAVELKEQGNQYVKMGNKHYSEAINCYTRAINQQALTDSETSLLYSNRSHVNLLLGNYRRAITDAEEAIKLCPSNVKAFYRAAKASLSLNLLSEAKYFAEKGLELDSSNVELEKLVRQISALKMEQDKQQAEINKALAVAKDLVSAFGDRGLKMGKAMYRELTGLKKPVLDKNKIMHWPVLFLYAEVMYSDFIEDFCEMDTFSMHLDMISLSSYNWLSNMYSESSPPLPWDTGNNYTREEIELYYEAGSGVCLPETKVLQYLLEGTAGADIECENEEKDTSEHGFSRGDAITKWVKVNEKRKLVDVIQEPGFIISEIPVFYVVSKRSSFYEKFKAGKWRLP</sequence>
<proteinExistence type="inferred from homology"/>
<feature type="coiled-coil region" evidence="5">
    <location>
        <begin position="134"/>
        <end position="161"/>
    </location>
</feature>
<gene>
    <name evidence="7" type="ORF">LITE_LOCUS5074</name>
</gene>
<dbReference type="SUPFAM" id="SSF48452">
    <property type="entry name" value="TPR-like"/>
    <property type="match status" value="1"/>
</dbReference>
<dbReference type="SMART" id="SM00028">
    <property type="entry name" value="TPR"/>
    <property type="match status" value="3"/>
</dbReference>
<dbReference type="GO" id="GO:0005829">
    <property type="term" value="C:cytosol"/>
    <property type="evidence" value="ECO:0007669"/>
    <property type="project" value="TreeGrafter"/>
</dbReference>
<feature type="repeat" description="TPR" evidence="4">
    <location>
        <begin position="71"/>
        <end position="104"/>
    </location>
</feature>
<dbReference type="Pfam" id="PF18972">
    <property type="entry name" value="Wheel"/>
    <property type="match status" value="1"/>
</dbReference>
<comment type="caution">
    <text evidence="7">The sequence shown here is derived from an EMBL/GenBank/DDBJ whole genome shotgun (WGS) entry which is preliminary data.</text>
</comment>
<reference evidence="7" key="1">
    <citation type="submission" date="2022-08" db="EMBL/GenBank/DDBJ databases">
        <authorList>
            <person name="Gutierrez-Valencia J."/>
        </authorList>
    </citation>
    <scope>NUCLEOTIDE SEQUENCE</scope>
</reference>
<dbReference type="PANTHER" id="PTHR46035:SF1">
    <property type="entry name" value="TETRATRICOPEPTIDE REPEAT PROTEIN 4"/>
    <property type="match status" value="1"/>
</dbReference>
<dbReference type="GO" id="GO:0051879">
    <property type="term" value="F:Hsp90 protein binding"/>
    <property type="evidence" value="ECO:0007669"/>
    <property type="project" value="InterPro"/>
</dbReference>
<dbReference type="EMBL" id="CAMGYJ010000002">
    <property type="protein sequence ID" value="CAI0386283.1"/>
    <property type="molecule type" value="Genomic_DNA"/>
</dbReference>
<name>A0AAV0HN17_9ROSI</name>
<evidence type="ECO:0000256" key="3">
    <source>
        <dbReference type="ARBA" id="ARBA00023602"/>
    </source>
</evidence>
<evidence type="ECO:0000259" key="6">
    <source>
        <dbReference type="Pfam" id="PF18972"/>
    </source>
</evidence>
<dbReference type="GO" id="GO:0030544">
    <property type="term" value="F:Hsp70 protein binding"/>
    <property type="evidence" value="ECO:0007669"/>
    <property type="project" value="TreeGrafter"/>
</dbReference>
<dbReference type="InterPro" id="IPR011990">
    <property type="entry name" value="TPR-like_helical_dom_sf"/>
</dbReference>
<keyword evidence="8" id="KW-1185">Reference proteome</keyword>
<protein>
    <recommendedName>
        <fullName evidence="6">Cns1/TTC4 wheel domain-containing protein</fullName>
    </recommendedName>
</protein>
<dbReference type="PANTHER" id="PTHR46035">
    <property type="entry name" value="TETRATRICOPEPTIDE REPEAT PROTEIN 4"/>
    <property type="match status" value="1"/>
</dbReference>
<dbReference type="PROSITE" id="PS50005">
    <property type="entry name" value="TPR"/>
    <property type="match status" value="1"/>
</dbReference>
<evidence type="ECO:0000256" key="5">
    <source>
        <dbReference type="SAM" id="Coils"/>
    </source>
</evidence>
<dbReference type="CDD" id="cd21377">
    <property type="entry name" value="CTWD_Cns1-like"/>
    <property type="match status" value="1"/>
</dbReference>
<comment type="similarity">
    <text evidence="3">Belongs to the TTC4 family.</text>
</comment>
<dbReference type="InterPro" id="IPR019734">
    <property type="entry name" value="TPR_rpt"/>
</dbReference>
<dbReference type="GO" id="GO:0005634">
    <property type="term" value="C:nucleus"/>
    <property type="evidence" value="ECO:0007669"/>
    <property type="project" value="TreeGrafter"/>
</dbReference>
<keyword evidence="1" id="KW-0677">Repeat</keyword>
<evidence type="ECO:0000256" key="2">
    <source>
        <dbReference type="ARBA" id="ARBA00022803"/>
    </source>
</evidence>
<evidence type="ECO:0000256" key="4">
    <source>
        <dbReference type="PROSITE-ProRule" id="PRU00339"/>
    </source>
</evidence>
<dbReference type="Gene3D" id="1.25.40.10">
    <property type="entry name" value="Tetratricopeptide repeat domain"/>
    <property type="match status" value="1"/>
</dbReference>
<organism evidence="7 8">
    <name type="scientific">Linum tenue</name>
    <dbReference type="NCBI Taxonomy" id="586396"/>
    <lineage>
        <taxon>Eukaryota</taxon>
        <taxon>Viridiplantae</taxon>
        <taxon>Streptophyta</taxon>
        <taxon>Embryophyta</taxon>
        <taxon>Tracheophyta</taxon>
        <taxon>Spermatophyta</taxon>
        <taxon>Magnoliopsida</taxon>
        <taxon>eudicotyledons</taxon>
        <taxon>Gunneridae</taxon>
        <taxon>Pentapetalae</taxon>
        <taxon>rosids</taxon>
        <taxon>fabids</taxon>
        <taxon>Malpighiales</taxon>
        <taxon>Linaceae</taxon>
        <taxon>Linum</taxon>
    </lineage>
</organism>
<dbReference type="AlphaFoldDB" id="A0AAV0HN17"/>
<keyword evidence="2 4" id="KW-0802">TPR repeat</keyword>
<accession>A0AAV0HN17</accession>
<keyword evidence="5" id="KW-0175">Coiled coil</keyword>